<reference evidence="1" key="1">
    <citation type="submission" date="2019-10" db="EMBL/GenBank/DDBJ databases">
        <authorList>
            <consortium name="DOE Joint Genome Institute"/>
            <person name="Kuo A."/>
            <person name="Miyauchi S."/>
            <person name="Kiss E."/>
            <person name="Drula E."/>
            <person name="Kohler A."/>
            <person name="Sanchez-Garcia M."/>
            <person name="Andreopoulos B."/>
            <person name="Barry K.W."/>
            <person name="Bonito G."/>
            <person name="Buee M."/>
            <person name="Carver A."/>
            <person name="Chen C."/>
            <person name="Cichocki N."/>
            <person name="Clum A."/>
            <person name="Culley D."/>
            <person name="Crous P.W."/>
            <person name="Fauchery L."/>
            <person name="Girlanda M."/>
            <person name="Hayes R."/>
            <person name="Keri Z."/>
            <person name="Labutti K."/>
            <person name="Lipzen A."/>
            <person name="Lombard V."/>
            <person name="Magnuson J."/>
            <person name="Maillard F."/>
            <person name="Morin E."/>
            <person name="Murat C."/>
            <person name="Nolan M."/>
            <person name="Ohm R."/>
            <person name="Pangilinan J."/>
            <person name="Pereira M."/>
            <person name="Perotto S."/>
            <person name="Peter M."/>
            <person name="Riley R."/>
            <person name="Sitrit Y."/>
            <person name="Stielow B."/>
            <person name="Szollosi G."/>
            <person name="Zifcakova L."/>
            <person name="Stursova M."/>
            <person name="Spatafora J.W."/>
            <person name="Tedersoo L."/>
            <person name="Vaario L.-M."/>
            <person name="Yamada A."/>
            <person name="Yan M."/>
            <person name="Wang P."/>
            <person name="Xu J."/>
            <person name="Bruns T."/>
            <person name="Baldrian P."/>
            <person name="Vilgalys R."/>
            <person name="Henrissat B."/>
            <person name="Grigoriev I.V."/>
            <person name="Hibbett D."/>
            <person name="Nagy L.G."/>
            <person name="Martin F.M."/>
        </authorList>
    </citation>
    <scope>NUCLEOTIDE SEQUENCE</scope>
    <source>
        <strain evidence="1">P2</strain>
    </source>
</reference>
<protein>
    <submittedName>
        <fullName evidence="1">Uncharacterized protein</fullName>
    </submittedName>
</protein>
<reference evidence="1" key="2">
    <citation type="journal article" date="2020" name="Nat. Commun.">
        <title>Large-scale genome sequencing of mycorrhizal fungi provides insights into the early evolution of symbiotic traits.</title>
        <authorList>
            <person name="Miyauchi S."/>
            <person name="Kiss E."/>
            <person name="Kuo A."/>
            <person name="Drula E."/>
            <person name="Kohler A."/>
            <person name="Sanchez-Garcia M."/>
            <person name="Morin E."/>
            <person name="Andreopoulos B."/>
            <person name="Barry K.W."/>
            <person name="Bonito G."/>
            <person name="Buee M."/>
            <person name="Carver A."/>
            <person name="Chen C."/>
            <person name="Cichocki N."/>
            <person name="Clum A."/>
            <person name="Culley D."/>
            <person name="Crous P.W."/>
            <person name="Fauchery L."/>
            <person name="Girlanda M."/>
            <person name="Hayes R.D."/>
            <person name="Keri Z."/>
            <person name="LaButti K."/>
            <person name="Lipzen A."/>
            <person name="Lombard V."/>
            <person name="Magnuson J."/>
            <person name="Maillard F."/>
            <person name="Murat C."/>
            <person name="Nolan M."/>
            <person name="Ohm R.A."/>
            <person name="Pangilinan J."/>
            <person name="Pereira M.F."/>
            <person name="Perotto S."/>
            <person name="Peter M."/>
            <person name="Pfister S."/>
            <person name="Riley R."/>
            <person name="Sitrit Y."/>
            <person name="Stielow J.B."/>
            <person name="Szollosi G."/>
            <person name="Zifcakova L."/>
            <person name="Stursova M."/>
            <person name="Spatafora J.W."/>
            <person name="Tedersoo L."/>
            <person name="Vaario L.M."/>
            <person name="Yamada A."/>
            <person name="Yan M."/>
            <person name="Wang P."/>
            <person name="Xu J."/>
            <person name="Bruns T."/>
            <person name="Baldrian P."/>
            <person name="Vilgalys R."/>
            <person name="Dunand C."/>
            <person name="Henrissat B."/>
            <person name="Grigoriev I.V."/>
            <person name="Hibbett D."/>
            <person name="Nagy L.G."/>
            <person name="Martin F.M."/>
        </authorList>
    </citation>
    <scope>NUCLEOTIDE SEQUENCE</scope>
    <source>
        <strain evidence="1">P2</strain>
    </source>
</reference>
<proteinExistence type="predicted"/>
<accession>A0ACB6ZW74</accession>
<comment type="caution">
    <text evidence="1">The sequence shown here is derived from an EMBL/GenBank/DDBJ whole genome shotgun (WGS) entry which is preliminary data.</text>
</comment>
<feature type="non-terminal residue" evidence="1">
    <location>
        <position position="133"/>
    </location>
</feature>
<gene>
    <name evidence="1" type="ORF">BDM02DRAFT_3062115</name>
</gene>
<evidence type="ECO:0000313" key="2">
    <source>
        <dbReference type="Proteomes" id="UP000886501"/>
    </source>
</evidence>
<evidence type="ECO:0000313" key="1">
    <source>
        <dbReference type="EMBL" id="KAF9653743.1"/>
    </source>
</evidence>
<feature type="non-terminal residue" evidence="1">
    <location>
        <position position="1"/>
    </location>
</feature>
<keyword evidence="2" id="KW-1185">Reference proteome</keyword>
<organism evidence="1 2">
    <name type="scientific">Thelephora ganbajun</name>
    <name type="common">Ganba fungus</name>
    <dbReference type="NCBI Taxonomy" id="370292"/>
    <lineage>
        <taxon>Eukaryota</taxon>
        <taxon>Fungi</taxon>
        <taxon>Dikarya</taxon>
        <taxon>Basidiomycota</taxon>
        <taxon>Agaricomycotina</taxon>
        <taxon>Agaricomycetes</taxon>
        <taxon>Thelephorales</taxon>
        <taxon>Thelephoraceae</taxon>
        <taxon>Thelephora</taxon>
    </lineage>
</organism>
<dbReference type="Proteomes" id="UP000886501">
    <property type="component" value="Unassembled WGS sequence"/>
</dbReference>
<dbReference type="EMBL" id="MU117963">
    <property type="protein sequence ID" value="KAF9653743.1"/>
    <property type="molecule type" value="Genomic_DNA"/>
</dbReference>
<name>A0ACB6ZW74_THEGA</name>
<sequence length="133" mass="14764">HDETKMTCRPFGRCEPCPEDSLHEPFCQPFGNRRLMHCALDDDSSTSSSSTLSSQQQQGHSPRSRITGEIPAWQSCGRIVSKERSDYFEFILCNALFAAAALGMLFARSRRMEIMHARQLAARIGLVRGGGGT</sequence>